<feature type="domain" description="DUF1553" evidence="4">
    <location>
        <begin position="713"/>
        <end position="972"/>
    </location>
</feature>
<keyword evidence="2" id="KW-0732">Signal</keyword>
<dbReference type="InterPro" id="IPR022655">
    <property type="entry name" value="DUF1553"/>
</dbReference>
<dbReference type="InterPro" id="IPR011429">
    <property type="entry name" value="Cyt_c_Planctomycete-type"/>
</dbReference>
<evidence type="ECO:0000259" key="4">
    <source>
        <dbReference type="Pfam" id="PF07587"/>
    </source>
</evidence>
<sequence>MTFRLRSILLPLAALPTFVGGAPLGFNQDIRPILSEKCIACHGPDEKKRESDLRLDTPEGAYAALKEGDGYAIVPGKPEDSAVIKRILSKDHDIVMPPPHFHKEVTEEELAILKQWIREGAEYEAHWSYTPLERPGVPKPERHADRVANPIDAFVLKKLEAAGIEPSPLATEEELSRRLHLDLIGLPPSPGNPIEPDQVIDACLSNPAYGERMAVPWLDVARFADTVGYHGDQNQRIFPYRDYVIRSFNSNKPFDEFVIEQLAGDLLPDATDEQHIASGFNRLNLVTREGGAQSKEYFKKYAADRVRAVGAAFLGQTTGCAECHDHKYDPISQKDFYSLAAFFDDVQQWGVYNGYVGGTKYNGNNDAYTPERIVRSESLLNQLSGLQTAAVEILAAHAVEDPDRDRKLSELRDFAARNPDGWQVLAPGDARTSGKTGAELIADDSTVRFIGPADPKERTEVDFPLGAGSIGSIRLEALPDPANGGAVGRDKGGHFTLKPQLQLIRPGEKPLDLKIRWAQADLDREHGFAGGLEHGDRNRNDLDPKAGWQSAPKPGYEGPDSLTQRTQTAVFCLDQPLAAESGATLRVILGSNTARLIRVSQSPVLDPSPGMDAFTAPFLHSLESDDQGSNAAYHLCFTPTTKLPTESQQLLDRIRDCRSGWTRTLVTVSIEKPEFPTRVLPRGDWQNDSGELVDPAVFSFLPSESVPTDRKLNRLDLARWVVADENPLTARHFVNRLWKQFFGRGLSNILDDLGGQGEPPSHPELLDWLAVEFRESGWDVQHIVRLIVGSNTYRQAAAQREDLAEVDPYNRLFAQQTGRRLDAEFIRDQALAAAGLLERDHIGGPSVRIYQPENYYSNLNFPVRNYTAHLDSRQHRRSVYAHWQRTFLLPTLANFDAPARDECAADRLQANIPQQALTLLNDPVYVEAARGLATRVLTELPAGGVDERIDRMFRLLLARSPDETEKERLTSFFETQLTQFKDGTDDGNLYLSIGITDAPAALDRDELAAWSQTARLLLNLHETITRY</sequence>
<dbReference type="Pfam" id="PF07635">
    <property type="entry name" value="PSCyt1"/>
    <property type="match status" value="1"/>
</dbReference>
<dbReference type="SUPFAM" id="SSF46626">
    <property type="entry name" value="Cytochrome c"/>
    <property type="match status" value="1"/>
</dbReference>
<feature type="chain" id="PRO_5045389881" description="Planctomycete cytochrome C" evidence="2">
    <location>
        <begin position="22"/>
        <end position="1027"/>
    </location>
</feature>
<evidence type="ECO:0000256" key="1">
    <source>
        <dbReference type="SAM" id="MobiDB-lite"/>
    </source>
</evidence>
<feature type="domain" description="DUF1549" evidence="3">
    <location>
        <begin position="150"/>
        <end position="347"/>
    </location>
</feature>
<evidence type="ECO:0000313" key="6">
    <source>
        <dbReference type="EMBL" id="BCX46446.1"/>
    </source>
</evidence>
<feature type="compositionally biased region" description="Basic and acidic residues" evidence="1">
    <location>
        <begin position="528"/>
        <end position="544"/>
    </location>
</feature>
<evidence type="ECO:0000259" key="5">
    <source>
        <dbReference type="Pfam" id="PF07635"/>
    </source>
</evidence>
<dbReference type="InterPro" id="IPR011444">
    <property type="entry name" value="DUF1549"/>
</dbReference>
<keyword evidence="7" id="KW-1185">Reference proteome</keyword>
<gene>
    <name evidence="6" type="ORF">HAHE_03540</name>
</gene>
<reference evidence="6 7" key="1">
    <citation type="submission" date="2021-06" db="EMBL/GenBank/DDBJ databases">
        <title>Complete genome of Haloferula helveola possessing various polysaccharide degrading enzymes.</title>
        <authorList>
            <person name="Takami H."/>
            <person name="Huang C."/>
            <person name="Hamasaki K."/>
        </authorList>
    </citation>
    <scope>NUCLEOTIDE SEQUENCE [LARGE SCALE GENOMIC DNA]</scope>
    <source>
        <strain evidence="6 7">CN-1</strain>
    </source>
</reference>
<accession>A0ABM7RAR4</accession>
<evidence type="ECO:0000313" key="7">
    <source>
        <dbReference type="Proteomes" id="UP001374893"/>
    </source>
</evidence>
<evidence type="ECO:0000256" key="2">
    <source>
        <dbReference type="SAM" id="SignalP"/>
    </source>
</evidence>
<dbReference type="PANTHER" id="PTHR35889">
    <property type="entry name" value="CYCLOINULO-OLIGOSACCHARIDE FRUCTANOTRANSFERASE-RELATED"/>
    <property type="match status" value="1"/>
</dbReference>
<organism evidence="6 7">
    <name type="scientific">Haloferula helveola</name>
    <dbReference type="NCBI Taxonomy" id="490095"/>
    <lineage>
        <taxon>Bacteria</taxon>
        <taxon>Pseudomonadati</taxon>
        <taxon>Verrucomicrobiota</taxon>
        <taxon>Verrucomicrobiia</taxon>
        <taxon>Verrucomicrobiales</taxon>
        <taxon>Verrucomicrobiaceae</taxon>
        <taxon>Haloferula</taxon>
    </lineage>
</organism>
<protein>
    <recommendedName>
        <fullName evidence="8">Planctomycete cytochrome C</fullName>
    </recommendedName>
</protein>
<dbReference type="Proteomes" id="UP001374893">
    <property type="component" value="Chromosome"/>
</dbReference>
<dbReference type="Pfam" id="PF07587">
    <property type="entry name" value="PSD1"/>
    <property type="match status" value="1"/>
</dbReference>
<evidence type="ECO:0000259" key="3">
    <source>
        <dbReference type="Pfam" id="PF07583"/>
    </source>
</evidence>
<feature type="domain" description="Cytochrome C Planctomycete-type" evidence="5">
    <location>
        <begin position="38"/>
        <end position="99"/>
    </location>
</feature>
<dbReference type="Pfam" id="PF07583">
    <property type="entry name" value="PSCyt2"/>
    <property type="match status" value="1"/>
</dbReference>
<evidence type="ECO:0008006" key="8">
    <source>
        <dbReference type="Google" id="ProtNLM"/>
    </source>
</evidence>
<dbReference type="PANTHER" id="PTHR35889:SF3">
    <property type="entry name" value="F-BOX DOMAIN-CONTAINING PROTEIN"/>
    <property type="match status" value="1"/>
</dbReference>
<feature type="region of interest" description="Disordered" evidence="1">
    <location>
        <begin position="528"/>
        <end position="560"/>
    </location>
</feature>
<dbReference type="InterPro" id="IPR036909">
    <property type="entry name" value="Cyt_c-like_dom_sf"/>
</dbReference>
<dbReference type="EMBL" id="AP024702">
    <property type="protein sequence ID" value="BCX46446.1"/>
    <property type="molecule type" value="Genomic_DNA"/>
</dbReference>
<feature type="signal peptide" evidence="2">
    <location>
        <begin position="1"/>
        <end position="21"/>
    </location>
</feature>
<dbReference type="RefSeq" id="WP_338688071.1">
    <property type="nucleotide sequence ID" value="NZ_AP024702.1"/>
</dbReference>
<proteinExistence type="predicted"/>
<name>A0ABM7RAR4_9BACT</name>